<dbReference type="EMBL" id="CP097509">
    <property type="protein sequence ID" value="URE15943.1"/>
    <property type="molecule type" value="Genomic_DNA"/>
</dbReference>
<proteinExistence type="predicted"/>
<name>A0A9E7GMW8_9LILI</name>
<reference evidence="2" key="1">
    <citation type="submission" date="2022-05" db="EMBL/GenBank/DDBJ databases">
        <title>The Musa troglodytarum L. genome provides insights into the mechanism of non-climacteric behaviour and enrichment of carotenoids.</title>
        <authorList>
            <person name="Wang J."/>
        </authorList>
    </citation>
    <scope>NUCLEOTIDE SEQUENCE</scope>
    <source>
        <tissue evidence="2">Leaf</tissue>
    </source>
</reference>
<protein>
    <submittedName>
        <fullName evidence="2">Uncharacterized protein</fullName>
    </submittedName>
</protein>
<accession>A0A9E7GMW8</accession>
<dbReference type="Proteomes" id="UP001055439">
    <property type="component" value="Chromosome 7"/>
</dbReference>
<evidence type="ECO:0000313" key="3">
    <source>
        <dbReference type="Proteomes" id="UP001055439"/>
    </source>
</evidence>
<evidence type="ECO:0000256" key="1">
    <source>
        <dbReference type="SAM" id="SignalP"/>
    </source>
</evidence>
<feature type="chain" id="PRO_5039130809" evidence="1">
    <location>
        <begin position="32"/>
        <end position="78"/>
    </location>
</feature>
<evidence type="ECO:0000313" key="2">
    <source>
        <dbReference type="EMBL" id="URE15943.1"/>
    </source>
</evidence>
<organism evidence="2 3">
    <name type="scientific">Musa troglodytarum</name>
    <name type="common">fe'i banana</name>
    <dbReference type="NCBI Taxonomy" id="320322"/>
    <lineage>
        <taxon>Eukaryota</taxon>
        <taxon>Viridiplantae</taxon>
        <taxon>Streptophyta</taxon>
        <taxon>Embryophyta</taxon>
        <taxon>Tracheophyta</taxon>
        <taxon>Spermatophyta</taxon>
        <taxon>Magnoliopsida</taxon>
        <taxon>Liliopsida</taxon>
        <taxon>Zingiberales</taxon>
        <taxon>Musaceae</taxon>
        <taxon>Musa</taxon>
    </lineage>
</organism>
<gene>
    <name evidence="2" type="ORF">MUK42_12018</name>
</gene>
<keyword evidence="3" id="KW-1185">Reference proteome</keyword>
<keyword evidence="1" id="KW-0732">Signal</keyword>
<dbReference type="AlphaFoldDB" id="A0A9E7GMW8"/>
<sequence>MAELCASQARAGGFIACWLVKLLLERLQCEGNRKKSRCGNYRYMQGVLLSLPFVRTSYHSNIPLFVEQMIRRTRTSKR</sequence>
<feature type="signal peptide" evidence="1">
    <location>
        <begin position="1"/>
        <end position="31"/>
    </location>
</feature>